<name>A0A6J4L348_9BACT</name>
<accession>A0A6J4L348</accession>
<dbReference type="AlphaFoldDB" id="A0A6J4L348"/>
<protein>
    <submittedName>
        <fullName evidence="1">Uncharacterized protein</fullName>
    </submittedName>
</protein>
<sequence>VWCWFTGPFSGAQDGVHPPVAQPLRRSRVERGWHTRSRM</sequence>
<feature type="non-terminal residue" evidence="1">
    <location>
        <position position="1"/>
    </location>
</feature>
<reference evidence="1" key="1">
    <citation type="submission" date="2020-02" db="EMBL/GenBank/DDBJ databases">
        <authorList>
            <person name="Meier V. D."/>
        </authorList>
    </citation>
    <scope>NUCLEOTIDE SEQUENCE</scope>
    <source>
        <strain evidence="1">AVDCRST_MAG89</strain>
    </source>
</reference>
<feature type="non-terminal residue" evidence="1">
    <location>
        <position position="39"/>
    </location>
</feature>
<proteinExistence type="predicted"/>
<evidence type="ECO:0000313" key="1">
    <source>
        <dbReference type="EMBL" id="CAA9321005.1"/>
    </source>
</evidence>
<organism evidence="1">
    <name type="scientific">uncultured Gemmatimonadota bacterium</name>
    <dbReference type="NCBI Taxonomy" id="203437"/>
    <lineage>
        <taxon>Bacteria</taxon>
        <taxon>Pseudomonadati</taxon>
        <taxon>Gemmatimonadota</taxon>
        <taxon>environmental samples</taxon>
    </lineage>
</organism>
<dbReference type="EMBL" id="CADCTV010000351">
    <property type="protein sequence ID" value="CAA9321005.1"/>
    <property type="molecule type" value="Genomic_DNA"/>
</dbReference>
<gene>
    <name evidence="1" type="ORF">AVDCRST_MAG89-1636</name>
</gene>